<dbReference type="AlphaFoldDB" id="A0A015IS91"/>
<name>A0A015IS91_RHIIW</name>
<protein>
    <submittedName>
        <fullName evidence="1">Uncharacterized protein</fullName>
    </submittedName>
</protein>
<evidence type="ECO:0000313" key="2">
    <source>
        <dbReference type="Proteomes" id="UP000022910"/>
    </source>
</evidence>
<dbReference type="HOGENOM" id="CLU_164936_0_0_1"/>
<reference evidence="1 2" key="1">
    <citation type="submission" date="2014-02" db="EMBL/GenBank/DDBJ databases">
        <title>Single nucleus genome sequencing reveals high similarity among nuclei of an endomycorrhizal fungus.</title>
        <authorList>
            <person name="Lin K."/>
            <person name="Geurts R."/>
            <person name="Zhang Z."/>
            <person name="Limpens E."/>
            <person name="Saunders D.G."/>
            <person name="Mu D."/>
            <person name="Pang E."/>
            <person name="Cao H."/>
            <person name="Cha H."/>
            <person name="Lin T."/>
            <person name="Zhou Q."/>
            <person name="Shang Y."/>
            <person name="Li Y."/>
            <person name="Ivanov S."/>
            <person name="Sharma T."/>
            <person name="Velzen R.V."/>
            <person name="Ruijter N.D."/>
            <person name="Aanen D.K."/>
            <person name="Win J."/>
            <person name="Kamoun S."/>
            <person name="Bisseling T."/>
            <person name="Huang S."/>
        </authorList>
    </citation>
    <scope>NUCLEOTIDE SEQUENCE [LARGE SCALE GENOMIC DNA]</scope>
    <source>
        <strain evidence="2">DAOM197198w</strain>
    </source>
</reference>
<dbReference type="Proteomes" id="UP000022910">
    <property type="component" value="Unassembled WGS sequence"/>
</dbReference>
<keyword evidence="2" id="KW-1185">Reference proteome</keyword>
<dbReference type="OrthoDB" id="2317268at2759"/>
<comment type="caution">
    <text evidence="1">The sequence shown here is derived from an EMBL/GenBank/DDBJ whole genome shotgun (WGS) entry which is preliminary data.</text>
</comment>
<organism evidence="1 2">
    <name type="scientific">Rhizophagus irregularis (strain DAOM 197198w)</name>
    <name type="common">Glomus intraradices</name>
    <dbReference type="NCBI Taxonomy" id="1432141"/>
    <lineage>
        <taxon>Eukaryota</taxon>
        <taxon>Fungi</taxon>
        <taxon>Fungi incertae sedis</taxon>
        <taxon>Mucoromycota</taxon>
        <taxon>Glomeromycotina</taxon>
        <taxon>Glomeromycetes</taxon>
        <taxon>Glomerales</taxon>
        <taxon>Glomeraceae</taxon>
        <taxon>Rhizophagus</taxon>
    </lineage>
</organism>
<sequence length="122" mass="14406">MEQPSVTYSVTQSVDYLGQTHNRADPETLNCSSQYQETDIYSEQQQEQCLTNVTQTRSSYVPRYNRSLQNRKIQRKIRHAKDANTLNYLIQLPRQITNNPFVDQIFNGVNFIKNDCYICDRY</sequence>
<gene>
    <name evidence="1" type="ORF">RirG_210240</name>
</gene>
<accession>A0A015IS91</accession>
<evidence type="ECO:0000313" key="1">
    <source>
        <dbReference type="EMBL" id="EXX57100.1"/>
    </source>
</evidence>
<proteinExistence type="predicted"/>
<dbReference type="EMBL" id="JEMT01027438">
    <property type="protein sequence ID" value="EXX57100.1"/>
    <property type="molecule type" value="Genomic_DNA"/>
</dbReference>